<organism evidence="2 3">
    <name type="scientific">Acrasis kona</name>
    <dbReference type="NCBI Taxonomy" id="1008807"/>
    <lineage>
        <taxon>Eukaryota</taxon>
        <taxon>Discoba</taxon>
        <taxon>Heterolobosea</taxon>
        <taxon>Tetramitia</taxon>
        <taxon>Eutetramitia</taxon>
        <taxon>Acrasidae</taxon>
        <taxon>Acrasis</taxon>
    </lineage>
</organism>
<feature type="compositionally biased region" description="Acidic residues" evidence="1">
    <location>
        <begin position="309"/>
        <end position="322"/>
    </location>
</feature>
<feature type="region of interest" description="Disordered" evidence="1">
    <location>
        <begin position="124"/>
        <end position="154"/>
    </location>
</feature>
<name>A0AAW2Z2F6_9EUKA</name>
<proteinExistence type="predicted"/>
<reference evidence="2 3" key="1">
    <citation type="submission" date="2024-03" db="EMBL/GenBank/DDBJ databases">
        <title>The Acrasis kona genome and developmental transcriptomes reveal deep origins of eukaryotic multicellular pathways.</title>
        <authorList>
            <person name="Sheikh S."/>
            <person name="Fu C.-J."/>
            <person name="Brown M.W."/>
            <person name="Baldauf S.L."/>
        </authorList>
    </citation>
    <scope>NUCLEOTIDE SEQUENCE [LARGE SCALE GENOMIC DNA]</scope>
    <source>
        <strain evidence="2 3">ATCC MYA-3509</strain>
    </source>
</reference>
<comment type="caution">
    <text evidence="2">The sequence shown here is derived from an EMBL/GenBank/DDBJ whole genome shotgun (WGS) entry which is preliminary data.</text>
</comment>
<dbReference type="EMBL" id="JAOPGA020000947">
    <property type="protein sequence ID" value="KAL0483286.1"/>
    <property type="molecule type" value="Genomic_DNA"/>
</dbReference>
<feature type="compositionally biased region" description="Polar residues" evidence="1">
    <location>
        <begin position="124"/>
        <end position="144"/>
    </location>
</feature>
<evidence type="ECO:0000256" key="1">
    <source>
        <dbReference type="SAM" id="MobiDB-lite"/>
    </source>
</evidence>
<gene>
    <name evidence="2" type="ORF">AKO1_014617</name>
</gene>
<accession>A0AAW2Z2F6</accession>
<protein>
    <submittedName>
        <fullName evidence="2">Uncharacterized protein</fullName>
    </submittedName>
</protein>
<feature type="region of interest" description="Disordered" evidence="1">
    <location>
        <begin position="291"/>
        <end position="322"/>
    </location>
</feature>
<keyword evidence="3" id="KW-1185">Reference proteome</keyword>
<sequence>MCDKCLDSAQLDATNGQWMKQMMRTHEFATRQAQSSTFDDFKLKQNDFVNQESRSGSRSASRGSIHNDLANGTLQFDTRKTFLDEDNNSTSKHVRNIQKITQIYPFLKKDFLECDNEFKKSVLNERSNSPKKSTNAFEMTSPLRQSKKLGSRTKLPPVVEIKSRSNAESNNVTSRSTNNDEVKHVVKKKLPPLIKKSNAELMQSDNAVSKITNGNYHQVDKPAVREVFVDDRDLDRPARIIQGLYKIRKAILLVIELKSIKEEMMQEIIDSEMDECSEMLDLLLDLNEKASDVDNNDKEDEMSNQFAQDDIETFDYDDYMEE</sequence>
<evidence type="ECO:0000313" key="3">
    <source>
        <dbReference type="Proteomes" id="UP001431209"/>
    </source>
</evidence>
<evidence type="ECO:0000313" key="2">
    <source>
        <dbReference type="EMBL" id="KAL0483286.1"/>
    </source>
</evidence>
<dbReference type="AlphaFoldDB" id="A0AAW2Z2F6"/>
<dbReference type="Proteomes" id="UP001431209">
    <property type="component" value="Unassembled WGS sequence"/>
</dbReference>